<dbReference type="InterPro" id="IPR036397">
    <property type="entry name" value="RNaseH_sf"/>
</dbReference>
<evidence type="ECO:0000313" key="2">
    <source>
        <dbReference type="EMBL" id="CAB4021454.1"/>
    </source>
</evidence>
<dbReference type="EMBL" id="CACRXK020011444">
    <property type="protein sequence ID" value="CAB4021454.1"/>
    <property type="molecule type" value="Genomic_DNA"/>
</dbReference>
<dbReference type="SUPFAM" id="SSF53098">
    <property type="entry name" value="Ribonuclease H-like"/>
    <property type="match status" value="1"/>
</dbReference>
<dbReference type="OrthoDB" id="5976245at2759"/>
<dbReference type="Pfam" id="PF24764">
    <property type="entry name" value="rva_4"/>
    <property type="match status" value="2"/>
</dbReference>
<keyword evidence="3" id="KW-1185">Reference proteome</keyword>
<dbReference type="PANTHER" id="PTHR46791">
    <property type="entry name" value="EXPRESSED PROTEIN"/>
    <property type="match status" value="1"/>
</dbReference>
<comment type="caution">
    <text evidence="2">The sequence shown here is derived from an EMBL/GenBank/DDBJ whole genome shotgun (WGS) entry which is preliminary data.</text>
</comment>
<dbReference type="Proteomes" id="UP001152795">
    <property type="component" value="Unassembled WGS sequence"/>
</dbReference>
<feature type="domain" description="Integrase core" evidence="1">
    <location>
        <begin position="205"/>
        <end position="290"/>
    </location>
</feature>
<dbReference type="AlphaFoldDB" id="A0A6S7IQF7"/>
<accession>A0A6S7IQF7</accession>
<dbReference type="InterPro" id="IPR058913">
    <property type="entry name" value="Integrase_dom_put"/>
</dbReference>
<evidence type="ECO:0000313" key="3">
    <source>
        <dbReference type="Proteomes" id="UP001152795"/>
    </source>
</evidence>
<evidence type="ECO:0000259" key="1">
    <source>
        <dbReference type="Pfam" id="PF24764"/>
    </source>
</evidence>
<dbReference type="Gene3D" id="3.30.420.10">
    <property type="entry name" value="Ribonuclease H-like superfamily/Ribonuclease H"/>
    <property type="match status" value="1"/>
</dbReference>
<dbReference type="PANTHER" id="PTHR46791:SF5">
    <property type="entry name" value="CLR5 DOMAIN-CONTAINING PROTEIN-RELATED"/>
    <property type="match status" value="1"/>
</dbReference>
<dbReference type="GO" id="GO:0003676">
    <property type="term" value="F:nucleic acid binding"/>
    <property type="evidence" value="ECO:0007669"/>
    <property type="project" value="InterPro"/>
</dbReference>
<name>A0A6S7IQF7_PARCT</name>
<sequence length="433" mass="49534">MATELQEETLVQLDEFDIEAGLPAFLFLVLDKLEECFDNPTTYTRHIQAQYVVVDKTVNLLRSIAESNEEDRLEWEALAQCDTVRTGAPGRPSFYIPAETLEDLRGIGFSWQKIAQFFGVSRWTVYRRVQAYGLQNMQQFNAEIDDIVAEYLGRHGFTTGRTYLAGYLRSLGLRIQRRRVRESLTRVDPQNTALRWGIVIARRKYSVPWPNSLWHLDGHHSLIRWGLVVHGCIDGFSRRIMFLKCSNNNLSQTVLELFMNAIEKDGLWPSRIRVDHGVENVLVCDAMVSARDAGLLNINSPIDLFALHLTFIPRINFALREFLEGSNHHRVRTANHWSPYQMWVNGMLNTNNPLAHGELDEDPDDLAVYGIDPAAPSPFEDSDNNVVVPPVNLPGDNQLIQSYVEDRIDPLMPSTEMGIDIYEMIHQIIQDNI</sequence>
<proteinExistence type="predicted"/>
<feature type="domain" description="Integrase core" evidence="1">
    <location>
        <begin position="292"/>
        <end position="351"/>
    </location>
</feature>
<reference evidence="2" key="1">
    <citation type="submission" date="2020-04" db="EMBL/GenBank/DDBJ databases">
        <authorList>
            <person name="Alioto T."/>
            <person name="Alioto T."/>
            <person name="Gomez Garrido J."/>
        </authorList>
    </citation>
    <scope>NUCLEOTIDE SEQUENCE</scope>
    <source>
        <strain evidence="2">A484AB</strain>
    </source>
</reference>
<organism evidence="2 3">
    <name type="scientific">Paramuricea clavata</name>
    <name type="common">Red gorgonian</name>
    <name type="synonym">Violescent sea-whip</name>
    <dbReference type="NCBI Taxonomy" id="317549"/>
    <lineage>
        <taxon>Eukaryota</taxon>
        <taxon>Metazoa</taxon>
        <taxon>Cnidaria</taxon>
        <taxon>Anthozoa</taxon>
        <taxon>Octocorallia</taxon>
        <taxon>Malacalcyonacea</taxon>
        <taxon>Plexauridae</taxon>
        <taxon>Paramuricea</taxon>
    </lineage>
</organism>
<gene>
    <name evidence="2" type="ORF">PACLA_8A032815</name>
</gene>
<protein>
    <recommendedName>
        <fullName evidence="1">Integrase core domain-containing protein</fullName>
    </recommendedName>
</protein>
<dbReference type="InterPro" id="IPR012337">
    <property type="entry name" value="RNaseH-like_sf"/>
</dbReference>